<keyword evidence="2" id="KW-0813">Transport</keyword>
<dbReference type="AlphaFoldDB" id="A0A939ITB5"/>
<dbReference type="PROSITE" id="PS50893">
    <property type="entry name" value="ABC_TRANSPORTER_2"/>
    <property type="match status" value="1"/>
</dbReference>
<evidence type="ECO:0000256" key="8">
    <source>
        <dbReference type="ARBA" id="ARBA00023065"/>
    </source>
</evidence>
<dbReference type="PANTHER" id="PTHR42771:SF2">
    <property type="entry name" value="IRON(3+)-HYDROXAMATE IMPORT ATP-BINDING PROTEIN FHUC"/>
    <property type="match status" value="1"/>
</dbReference>
<keyword evidence="9" id="KW-0472">Membrane</keyword>
<protein>
    <submittedName>
        <fullName evidence="11">ABC transporter ATP-binding protein</fullName>
    </submittedName>
</protein>
<organism evidence="11 12">
    <name type="scientific">Corynebacterium mendelii</name>
    <dbReference type="NCBI Taxonomy" id="2765362"/>
    <lineage>
        <taxon>Bacteria</taxon>
        <taxon>Bacillati</taxon>
        <taxon>Actinomycetota</taxon>
        <taxon>Actinomycetes</taxon>
        <taxon>Mycobacteriales</taxon>
        <taxon>Corynebacteriaceae</taxon>
        <taxon>Corynebacterium</taxon>
    </lineage>
</organism>
<name>A0A939ITB5_9CORY</name>
<dbReference type="GO" id="GO:0005886">
    <property type="term" value="C:plasma membrane"/>
    <property type="evidence" value="ECO:0007669"/>
    <property type="project" value="UniProtKB-SubCell"/>
</dbReference>
<dbReference type="PANTHER" id="PTHR42771">
    <property type="entry name" value="IRON(3+)-HYDROXAMATE IMPORT ATP-BINDING PROTEIN FHUC"/>
    <property type="match status" value="1"/>
</dbReference>
<dbReference type="InterPro" id="IPR051535">
    <property type="entry name" value="Siderophore_ABC-ATPase"/>
</dbReference>
<keyword evidence="3" id="KW-1003">Cell membrane</keyword>
<gene>
    <name evidence="11" type="ORF">JZY06_03355</name>
</gene>
<dbReference type="CDD" id="cd03214">
    <property type="entry name" value="ABC_Iron-Siderophores_B12_Hemin"/>
    <property type="match status" value="1"/>
</dbReference>
<evidence type="ECO:0000256" key="5">
    <source>
        <dbReference type="ARBA" id="ARBA00022741"/>
    </source>
</evidence>
<comment type="caution">
    <text evidence="11">The sequence shown here is derived from an EMBL/GenBank/DDBJ whole genome shotgun (WGS) entry which is preliminary data.</text>
</comment>
<evidence type="ECO:0000256" key="7">
    <source>
        <dbReference type="ARBA" id="ARBA00023004"/>
    </source>
</evidence>
<accession>A0A939ITB5</accession>
<evidence type="ECO:0000256" key="2">
    <source>
        <dbReference type="ARBA" id="ARBA00022448"/>
    </source>
</evidence>
<dbReference type="FunFam" id="3.40.50.300:FF:000134">
    <property type="entry name" value="Iron-enterobactin ABC transporter ATP-binding protein"/>
    <property type="match status" value="1"/>
</dbReference>
<evidence type="ECO:0000259" key="10">
    <source>
        <dbReference type="PROSITE" id="PS50893"/>
    </source>
</evidence>
<dbReference type="GO" id="GO:0006826">
    <property type="term" value="P:iron ion transport"/>
    <property type="evidence" value="ECO:0007669"/>
    <property type="project" value="UniProtKB-KW"/>
</dbReference>
<dbReference type="Proteomes" id="UP000664332">
    <property type="component" value="Unassembled WGS sequence"/>
</dbReference>
<dbReference type="SMART" id="SM00382">
    <property type="entry name" value="AAA"/>
    <property type="match status" value="1"/>
</dbReference>
<sequence>MTAPSALINATGIQIGYGRNVIIDDLSASFPRAAITTIIGPNGCGKSTLLKALAGLLPHTRGTIELEGKNLSGYRRKQLATTIAVLPQSPVAPEGLVVGDLVLRGRHPHQSWINQWSTTDEDIVGQAMTMTGVADLADRTLDSLSGGQRQRVWIAMVLAQETGVLFLDEPTTYLDMAHSIDVLNLVRKLKNTAGKTIIMVLHDLNLAVRYSDHLVVMKDGAVHATGSPETIITPQLLNDVFDMEAVVTDDPVVGGPLIVPAAPAD</sequence>
<evidence type="ECO:0000313" key="12">
    <source>
        <dbReference type="Proteomes" id="UP000664332"/>
    </source>
</evidence>
<dbReference type="GO" id="GO:0005524">
    <property type="term" value="F:ATP binding"/>
    <property type="evidence" value="ECO:0007669"/>
    <property type="project" value="UniProtKB-KW"/>
</dbReference>
<evidence type="ECO:0000256" key="9">
    <source>
        <dbReference type="ARBA" id="ARBA00023136"/>
    </source>
</evidence>
<reference evidence="11" key="1">
    <citation type="submission" date="2021-03" db="EMBL/GenBank/DDBJ databases">
        <authorList>
            <person name="Sun Q."/>
        </authorList>
    </citation>
    <scope>NUCLEOTIDE SEQUENCE</scope>
    <source>
        <strain evidence="11">CCM 8862</strain>
    </source>
</reference>
<evidence type="ECO:0000313" key="11">
    <source>
        <dbReference type="EMBL" id="MBN9643669.1"/>
    </source>
</evidence>
<dbReference type="EMBL" id="JAFLEQ010000005">
    <property type="protein sequence ID" value="MBN9643669.1"/>
    <property type="molecule type" value="Genomic_DNA"/>
</dbReference>
<dbReference type="PROSITE" id="PS00211">
    <property type="entry name" value="ABC_TRANSPORTER_1"/>
    <property type="match status" value="1"/>
</dbReference>
<evidence type="ECO:0000256" key="6">
    <source>
        <dbReference type="ARBA" id="ARBA00022840"/>
    </source>
</evidence>
<dbReference type="Pfam" id="PF00005">
    <property type="entry name" value="ABC_tran"/>
    <property type="match status" value="1"/>
</dbReference>
<dbReference type="InterPro" id="IPR027417">
    <property type="entry name" value="P-loop_NTPase"/>
</dbReference>
<keyword evidence="12" id="KW-1185">Reference proteome</keyword>
<keyword evidence="6 11" id="KW-0067">ATP-binding</keyword>
<evidence type="ECO:0000256" key="3">
    <source>
        <dbReference type="ARBA" id="ARBA00022475"/>
    </source>
</evidence>
<dbReference type="SUPFAM" id="SSF52540">
    <property type="entry name" value="P-loop containing nucleoside triphosphate hydrolases"/>
    <property type="match status" value="1"/>
</dbReference>
<comment type="subcellular location">
    <subcellularLocation>
        <location evidence="1">Cell membrane</location>
        <topology evidence="1">Peripheral membrane protein</topology>
    </subcellularLocation>
</comment>
<dbReference type="InterPro" id="IPR003593">
    <property type="entry name" value="AAA+_ATPase"/>
</dbReference>
<evidence type="ECO:0000256" key="1">
    <source>
        <dbReference type="ARBA" id="ARBA00004202"/>
    </source>
</evidence>
<dbReference type="InterPro" id="IPR017871">
    <property type="entry name" value="ABC_transporter-like_CS"/>
</dbReference>
<keyword evidence="4" id="KW-0410">Iron transport</keyword>
<dbReference type="RefSeq" id="WP_207118408.1">
    <property type="nucleotide sequence ID" value="NZ_JAFLEQ010000005.1"/>
</dbReference>
<dbReference type="InterPro" id="IPR003439">
    <property type="entry name" value="ABC_transporter-like_ATP-bd"/>
</dbReference>
<dbReference type="GO" id="GO:0016887">
    <property type="term" value="F:ATP hydrolysis activity"/>
    <property type="evidence" value="ECO:0007669"/>
    <property type="project" value="InterPro"/>
</dbReference>
<keyword evidence="8" id="KW-0406">Ion transport</keyword>
<evidence type="ECO:0000256" key="4">
    <source>
        <dbReference type="ARBA" id="ARBA00022496"/>
    </source>
</evidence>
<dbReference type="Gene3D" id="3.40.50.300">
    <property type="entry name" value="P-loop containing nucleotide triphosphate hydrolases"/>
    <property type="match status" value="1"/>
</dbReference>
<keyword evidence="5" id="KW-0547">Nucleotide-binding</keyword>
<keyword evidence="7" id="KW-0408">Iron</keyword>
<feature type="domain" description="ABC transporter" evidence="10">
    <location>
        <begin position="8"/>
        <end position="244"/>
    </location>
</feature>
<proteinExistence type="predicted"/>